<dbReference type="KEGG" id="rlc:K227x_55600"/>
<dbReference type="InterPro" id="IPR027266">
    <property type="entry name" value="TrmE/GcvT-like"/>
</dbReference>
<dbReference type="InterPro" id="IPR027417">
    <property type="entry name" value="P-loop_NTPase"/>
</dbReference>
<dbReference type="Gene3D" id="3.30.1360.120">
    <property type="entry name" value="Probable tRNA modification gtpase trme, domain 1"/>
    <property type="match status" value="1"/>
</dbReference>
<keyword evidence="2" id="KW-0378">Hydrolase</keyword>
<dbReference type="Gene3D" id="3.40.50.300">
    <property type="entry name" value="P-loop containing nucleotide triphosphate hydrolases"/>
    <property type="match status" value="1"/>
</dbReference>
<keyword evidence="3" id="KW-1185">Reference proteome</keyword>
<protein>
    <submittedName>
        <fullName evidence="2">tRNA modification GTPase MnmE</fullName>
        <ecNumber evidence="2">3.6.5.-</ecNumber>
    </submittedName>
</protein>
<accession>A0A517NJ29</accession>
<dbReference type="SUPFAM" id="SSF103025">
    <property type="entry name" value="Folate-binding domain"/>
    <property type="match status" value="1"/>
</dbReference>
<sequence length="476" mass="50149">MANVDRHSPSVVAPAGETFASIITGVGRSAVAVIAVYGDRVSAIVQQHFLPATTTAFRPGQIRYGIWGQSSVQGAVAESAASELTASPSVAEPSTAALPIAGESIVVVPIADDRWEIHCHGGVAATDRVMDDLTRSGVHPQSPQQYTQHMTPSVLVAEAHQVLSQCVTTRTAAIALAQVRGAMVDWATGWRDRINAALVAGQSTSPDRLPGDARLPDDGRASDFDAIRHEAAQMTRRAQRTVRLADPSRVVLVGAPNVGKSSLVNAIVGYNRSITMDIAGTTRDVLHADTVIDGLPIRLSDTAGIRSSQEPIEREGIHRARTAASQADLVIRVHEPQTTFPRHDSSMAASADSREIDELDAGTGGVPVIHVMNKVDRLADWVANDSGTKNSVTTDSVTKDPVTKDPAVIDPDWLPTVATTGQGIDDLMQTIAARLSDGLPPAGAPAAICPRQADVIAAIATATELSTLPRLIEELL</sequence>
<dbReference type="GO" id="GO:0005525">
    <property type="term" value="F:GTP binding"/>
    <property type="evidence" value="ECO:0007669"/>
    <property type="project" value="InterPro"/>
</dbReference>
<dbReference type="PROSITE" id="PS51709">
    <property type="entry name" value="G_TRME"/>
    <property type="match status" value="1"/>
</dbReference>
<dbReference type="Pfam" id="PF01926">
    <property type="entry name" value="MMR_HSR1"/>
    <property type="match status" value="1"/>
</dbReference>
<dbReference type="Proteomes" id="UP000318538">
    <property type="component" value="Chromosome"/>
</dbReference>
<dbReference type="PRINTS" id="PR00449">
    <property type="entry name" value="RASTRNSFRMNG"/>
</dbReference>
<dbReference type="Gene3D" id="1.20.120.430">
    <property type="entry name" value="tRNA modification GTPase MnmE domain 2"/>
    <property type="match status" value="1"/>
</dbReference>
<reference evidence="2 3" key="1">
    <citation type="submission" date="2019-02" db="EMBL/GenBank/DDBJ databases">
        <title>Deep-cultivation of Planctomycetes and their phenomic and genomic characterization uncovers novel biology.</title>
        <authorList>
            <person name="Wiegand S."/>
            <person name="Jogler M."/>
            <person name="Boedeker C."/>
            <person name="Pinto D."/>
            <person name="Vollmers J."/>
            <person name="Rivas-Marin E."/>
            <person name="Kohn T."/>
            <person name="Peeters S.H."/>
            <person name="Heuer A."/>
            <person name="Rast P."/>
            <person name="Oberbeckmann S."/>
            <person name="Bunk B."/>
            <person name="Jeske O."/>
            <person name="Meyerdierks A."/>
            <person name="Storesund J.E."/>
            <person name="Kallscheuer N."/>
            <person name="Luecker S."/>
            <person name="Lage O.M."/>
            <person name="Pohl T."/>
            <person name="Merkel B.J."/>
            <person name="Hornburger P."/>
            <person name="Mueller R.-W."/>
            <person name="Bruemmer F."/>
            <person name="Labrenz M."/>
            <person name="Spormann A.M."/>
            <person name="Op den Camp H."/>
            <person name="Overmann J."/>
            <person name="Amann R."/>
            <person name="Jetten M.S.M."/>
            <person name="Mascher T."/>
            <person name="Medema M.H."/>
            <person name="Devos D.P."/>
            <person name="Kaster A.-K."/>
            <person name="Ovreas L."/>
            <person name="Rohde M."/>
            <person name="Galperin M.Y."/>
            <person name="Jogler C."/>
        </authorList>
    </citation>
    <scope>NUCLEOTIDE SEQUENCE [LARGE SCALE GENOMIC DNA]</scope>
    <source>
        <strain evidence="2 3">K22_7</strain>
    </source>
</reference>
<dbReference type="GO" id="GO:0005829">
    <property type="term" value="C:cytosol"/>
    <property type="evidence" value="ECO:0007669"/>
    <property type="project" value="TreeGrafter"/>
</dbReference>
<dbReference type="InterPro" id="IPR005225">
    <property type="entry name" value="Small_GTP-bd"/>
</dbReference>
<dbReference type="GO" id="GO:0030488">
    <property type="term" value="P:tRNA methylation"/>
    <property type="evidence" value="ECO:0007669"/>
    <property type="project" value="TreeGrafter"/>
</dbReference>
<dbReference type="EMBL" id="CP036525">
    <property type="protein sequence ID" value="QDT07135.1"/>
    <property type="molecule type" value="Genomic_DNA"/>
</dbReference>
<dbReference type="NCBIfam" id="TIGR00231">
    <property type="entry name" value="small_GTP"/>
    <property type="match status" value="1"/>
</dbReference>
<dbReference type="PANTHER" id="PTHR42714:SF2">
    <property type="entry name" value="TRNA MODIFICATION GTPASE GTPBP3, MITOCHONDRIAL"/>
    <property type="match status" value="1"/>
</dbReference>
<organism evidence="2 3">
    <name type="scientific">Rubripirellula lacrimiformis</name>
    <dbReference type="NCBI Taxonomy" id="1930273"/>
    <lineage>
        <taxon>Bacteria</taxon>
        <taxon>Pseudomonadati</taxon>
        <taxon>Planctomycetota</taxon>
        <taxon>Planctomycetia</taxon>
        <taxon>Pirellulales</taxon>
        <taxon>Pirellulaceae</taxon>
        <taxon>Rubripirellula</taxon>
    </lineage>
</organism>
<feature type="domain" description="TrmE-type G" evidence="1">
    <location>
        <begin position="247"/>
        <end position="436"/>
    </location>
</feature>
<dbReference type="EC" id="3.6.5.-" evidence="2"/>
<dbReference type="InterPro" id="IPR027368">
    <property type="entry name" value="MnmE_dom2"/>
</dbReference>
<proteinExistence type="predicted"/>
<dbReference type="InterPro" id="IPR031168">
    <property type="entry name" value="G_TrmE"/>
</dbReference>
<gene>
    <name evidence="2" type="primary">mnmE_2</name>
    <name evidence="2" type="ORF">K227x_55600</name>
</gene>
<name>A0A517NJ29_9BACT</name>
<dbReference type="PANTHER" id="PTHR42714">
    <property type="entry name" value="TRNA MODIFICATION GTPASE GTPBP3"/>
    <property type="match status" value="1"/>
</dbReference>
<evidence type="ECO:0000313" key="2">
    <source>
        <dbReference type="EMBL" id="QDT07135.1"/>
    </source>
</evidence>
<dbReference type="AlphaFoldDB" id="A0A517NJ29"/>
<evidence type="ECO:0000313" key="3">
    <source>
        <dbReference type="Proteomes" id="UP000318538"/>
    </source>
</evidence>
<evidence type="ECO:0000259" key="1">
    <source>
        <dbReference type="PROSITE" id="PS51709"/>
    </source>
</evidence>
<dbReference type="RefSeq" id="WP_315854325.1">
    <property type="nucleotide sequence ID" value="NZ_CP036525.1"/>
</dbReference>
<dbReference type="GO" id="GO:0016787">
    <property type="term" value="F:hydrolase activity"/>
    <property type="evidence" value="ECO:0007669"/>
    <property type="project" value="UniProtKB-KW"/>
</dbReference>
<dbReference type="InterPro" id="IPR006073">
    <property type="entry name" value="GTP-bd"/>
</dbReference>
<dbReference type="SUPFAM" id="SSF52540">
    <property type="entry name" value="P-loop containing nucleoside triphosphate hydrolases"/>
    <property type="match status" value="1"/>
</dbReference>
<dbReference type="CDD" id="cd04164">
    <property type="entry name" value="trmE"/>
    <property type="match status" value="1"/>
</dbReference>
<dbReference type="GO" id="GO:0002098">
    <property type="term" value="P:tRNA wobble uridine modification"/>
    <property type="evidence" value="ECO:0007669"/>
    <property type="project" value="TreeGrafter"/>
</dbReference>